<evidence type="ECO:0000256" key="1">
    <source>
        <dbReference type="SAM" id="MobiDB-lite"/>
    </source>
</evidence>
<dbReference type="InParanoid" id="A7SDV6"/>
<keyword evidence="4" id="KW-1185">Reference proteome</keyword>
<evidence type="ECO:0000313" key="3">
    <source>
        <dbReference type="EMBL" id="EDO38053.1"/>
    </source>
</evidence>
<evidence type="ECO:0000256" key="2">
    <source>
        <dbReference type="SAM" id="Phobius"/>
    </source>
</evidence>
<protein>
    <submittedName>
        <fullName evidence="3">Uncharacterized protein</fullName>
    </submittedName>
</protein>
<dbReference type="HOGENOM" id="CLU_1027791_0_0_1"/>
<dbReference type="Proteomes" id="UP000001593">
    <property type="component" value="Unassembled WGS sequence"/>
</dbReference>
<gene>
    <name evidence="3" type="ORF">NEMVEDRAFT_v1g210745</name>
</gene>
<keyword evidence="2" id="KW-0472">Membrane</keyword>
<feature type="region of interest" description="Disordered" evidence="1">
    <location>
        <begin position="192"/>
        <end position="219"/>
    </location>
</feature>
<dbReference type="AlphaFoldDB" id="A7SDV6"/>
<proteinExistence type="predicted"/>
<reference evidence="3 4" key="1">
    <citation type="journal article" date="2007" name="Science">
        <title>Sea anemone genome reveals ancestral eumetazoan gene repertoire and genomic organization.</title>
        <authorList>
            <person name="Putnam N.H."/>
            <person name="Srivastava M."/>
            <person name="Hellsten U."/>
            <person name="Dirks B."/>
            <person name="Chapman J."/>
            <person name="Salamov A."/>
            <person name="Terry A."/>
            <person name="Shapiro H."/>
            <person name="Lindquist E."/>
            <person name="Kapitonov V.V."/>
            <person name="Jurka J."/>
            <person name="Genikhovich G."/>
            <person name="Grigoriev I.V."/>
            <person name="Lucas S.M."/>
            <person name="Steele R.E."/>
            <person name="Finnerty J.R."/>
            <person name="Technau U."/>
            <person name="Martindale M.Q."/>
            <person name="Rokhsar D.S."/>
        </authorList>
    </citation>
    <scope>NUCLEOTIDE SEQUENCE [LARGE SCALE GENOMIC DNA]</scope>
    <source>
        <strain evidence="4">CH2 X CH6</strain>
    </source>
</reference>
<keyword evidence="2" id="KW-0812">Transmembrane</keyword>
<evidence type="ECO:0000313" key="4">
    <source>
        <dbReference type="Proteomes" id="UP000001593"/>
    </source>
</evidence>
<dbReference type="EMBL" id="DS469633">
    <property type="protein sequence ID" value="EDO38053.1"/>
    <property type="molecule type" value="Genomic_DNA"/>
</dbReference>
<sequence length="271" mass="29894">MSNSNVWLSVFLPASVCIAFMIWSVLLCLYFGMKSAKGTDNLDKEQSFVSKRRRKAYLRKIFEKIKGACKGKESRLMTDTSGACKGKESRLMTDTSGACKGKESRLMTDTSGACEGKESRLMTDTSGACEGKESRLMTDTSGACKGKESRLMTDTSGACKGKESRLMTDTSGACEGKESRLMTDTSGACEGKESRLMTDTSKESGSFSTSSEMQKNKTQTRLSMYPSYFRRPLDTKEMMTGDADREPNVIIEGTMWSYTPALFLHYATFRG</sequence>
<feature type="compositionally biased region" description="Low complexity" evidence="1">
    <location>
        <begin position="203"/>
        <end position="212"/>
    </location>
</feature>
<organism evidence="3 4">
    <name type="scientific">Nematostella vectensis</name>
    <name type="common">Starlet sea anemone</name>
    <dbReference type="NCBI Taxonomy" id="45351"/>
    <lineage>
        <taxon>Eukaryota</taxon>
        <taxon>Metazoa</taxon>
        <taxon>Cnidaria</taxon>
        <taxon>Anthozoa</taxon>
        <taxon>Hexacorallia</taxon>
        <taxon>Actiniaria</taxon>
        <taxon>Edwardsiidae</taxon>
        <taxon>Nematostella</taxon>
    </lineage>
</organism>
<feature type="compositionally biased region" description="Basic and acidic residues" evidence="1">
    <location>
        <begin position="192"/>
        <end position="202"/>
    </location>
</feature>
<accession>A7SDV6</accession>
<name>A7SDV6_NEMVE</name>
<keyword evidence="2" id="KW-1133">Transmembrane helix</keyword>
<feature type="transmembrane region" description="Helical" evidence="2">
    <location>
        <begin position="6"/>
        <end position="31"/>
    </location>
</feature>